<reference evidence="2" key="1">
    <citation type="submission" date="2017-11" db="EMBL/GenBank/DDBJ databases">
        <authorList>
            <person name="Kajale S.C."/>
            <person name="Sharma A."/>
        </authorList>
    </citation>
    <scope>NUCLEOTIDE SEQUENCE</scope>
    <source>
        <strain evidence="2">LS1_42</strain>
    </source>
</reference>
<feature type="compositionally biased region" description="Polar residues" evidence="1">
    <location>
        <begin position="267"/>
        <end position="285"/>
    </location>
</feature>
<evidence type="ECO:0000256" key="1">
    <source>
        <dbReference type="SAM" id="MobiDB-lite"/>
    </source>
</evidence>
<proteinExistence type="predicted"/>
<feature type="compositionally biased region" description="Basic and acidic residues" evidence="1">
    <location>
        <begin position="293"/>
        <end position="309"/>
    </location>
</feature>
<organism evidence="2 3">
    <name type="scientific">Natronococcus pandeyae</name>
    <dbReference type="NCBI Taxonomy" id="2055836"/>
    <lineage>
        <taxon>Archaea</taxon>
        <taxon>Methanobacteriati</taxon>
        <taxon>Methanobacteriota</taxon>
        <taxon>Stenosarchaea group</taxon>
        <taxon>Halobacteria</taxon>
        <taxon>Halobacteriales</taxon>
        <taxon>Natrialbaceae</taxon>
        <taxon>Natronococcus</taxon>
    </lineage>
</organism>
<dbReference type="OrthoDB" id="214278at2157"/>
<feature type="compositionally biased region" description="Polar residues" evidence="1">
    <location>
        <begin position="245"/>
        <end position="260"/>
    </location>
</feature>
<sequence length="309" mass="34075">MSDESGGDDETFTELLSEGEAALENVGDALDGVDDLEELGDDDLESVLGDVDTLVQVAQETAELIEALDLSDLPEAVDGDELLEAIETGEIPDALTEEETDAGDVVDFTQVFKALDLMNAWNATDLGDIWEEKRELEDAVDDLADDGEDASMVEEAASAVADDDDDLIGDDDDDELIETDMDTAEATKEALGTPDIEEDPEAYQTFIQQQAMKGIDAFRDALLTTHGKFEELYETNREKMRRQDTSPSSRNPTAASTIATNRREIGTSGTRHSTVPKQVKLSTAPTRKRIYGRRFEIERKKRQRENNDE</sequence>
<gene>
    <name evidence="2" type="ORF">CV102_23655</name>
</gene>
<name>A0A8J8TNG1_9EURY</name>
<protein>
    <submittedName>
        <fullName evidence="2">Uncharacterized protein</fullName>
    </submittedName>
</protein>
<evidence type="ECO:0000313" key="3">
    <source>
        <dbReference type="Proteomes" id="UP000766904"/>
    </source>
</evidence>
<feature type="region of interest" description="Disordered" evidence="1">
    <location>
        <begin position="234"/>
        <end position="309"/>
    </location>
</feature>
<keyword evidence="3" id="KW-1185">Reference proteome</keyword>
<accession>A0A8J8TNG1</accession>
<dbReference type="Proteomes" id="UP000766904">
    <property type="component" value="Unassembled WGS sequence"/>
</dbReference>
<dbReference type="AlphaFoldDB" id="A0A8J8TNG1"/>
<comment type="caution">
    <text evidence="2">The sequence shown here is derived from an EMBL/GenBank/DDBJ whole genome shotgun (WGS) entry which is preliminary data.</text>
</comment>
<feature type="compositionally biased region" description="Basic and acidic residues" evidence="1">
    <location>
        <begin position="234"/>
        <end position="244"/>
    </location>
</feature>
<dbReference type="EMBL" id="PHNJ01000020">
    <property type="protein sequence ID" value="TYL36278.1"/>
    <property type="molecule type" value="Genomic_DNA"/>
</dbReference>
<evidence type="ECO:0000313" key="2">
    <source>
        <dbReference type="EMBL" id="TYL36278.1"/>
    </source>
</evidence>
<dbReference type="RefSeq" id="WP_148860449.1">
    <property type="nucleotide sequence ID" value="NZ_PHNJ01000020.1"/>
</dbReference>